<protein>
    <submittedName>
        <fullName evidence="2">Uncharacterized protein</fullName>
    </submittedName>
</protein>
<accession>A0A813IL44</accession>
<reference evidence="2" key="1">
    <citation type="submission" date="2021-02" db="EMBL/GenBank/DDBJ databases">
        <authorList>
            <person name="Dougan E. K."/>
            <person name="Rhodes N."/>
            <person name="Thang M."/>
            <person name="Chan C."/>
        </authorList>
    </citation>
    <scope>NUCLEOTIDE SEQUENCE</scope>
</reference>
<evidence type="ECO:0000313" key="2">
    <source>
        <dbReference type="EMBL" id="CAE8651299.1"/>
    </source>
</evidence>
<feature type="region of interest" description="Disordered" evidence="1">
    <location>
        <begin position="1"/>
        <end position="24"/>
    </location>
</feature>
<dbReference type="SUPFAM" id="SSF49899">
    <property type="entry name" value="Concanavalin A-like lectins/glucanases"/>
    <property type="match status" value="1"/>
</dbReference>
<feature type="compositionally biased region" description="Polar residues" evidence="1">
    <location>
        <begin position="1"/>
        <end position="19"/>
    </location>
</feature>
<dbReference type="Pfam" id="PF13385">
    <property type="entry name" value="Laminin_G_3"/>
    <property type="match status" value="1"/>
</dbReference>
<dbReference type="InterPro" id="IPR013320">
    <property type="entry name" value="ConA-like_dom_sf"/>
</dbReference>
<organism evidence="2 3">
    <name type="scientific">Polarella glacialis</name>
    <name type="common">Dinoflagellate</name>
    <dbReference type="NCBI Taxonomy" id="89957"/>
    <lineage>
        <taxon>Eukaryota</taxon>
        <taxon>Sar</taxon>
        <taxon>Alveolata</taxon>
        <taxon>Dinophyceae</taxon>
        <taxon>Suessiales</taxon>
        <taxon>Suessiaceae</taxon>
        <taxon>Polarella</taxon>
    </lineage>
</organism>
<dbReference type="AlphaFoldDB" id="A0A813IL44"/>
<comment type="caution">
    <text evidence="2">The sequence shown here is derived from an EMBL/GenBank/DDBJ whole genome shotgun (WGS) entry which is preliminary data.</text>
</comment>
<proteinExistence type="predicted"/>
<evidence type="ECO:0000313" key="3">
    <source>
        <dbReference type="Proteomes" id="UP000626109"/>
    </source>
</evidence>
<gene>
    <name evidence="2" type="ORF">PGLA2088_LOCUS9003</name>
</gene>
<dbReference type="Gene3D" id="2.60.120.200">
    <property type="match status" value="1"/>
</dbReference>
<evidence type="ECO:0000256" key="1">
    <source>
        <dbReference type="SAM" id="MobiDB-lite"/>
    </source>
</evidence>
<dbReference type="Proteomes" id="UP000626109">
    <property type="component" value="Unassembled WGS sequence"/>
</dbReference>
<name>A0A813IL44_POLGL</name>
<sequence>SSAPTESFSSRAARQTEAISETAPLFSLPGPWTFGGNQREDVTFSAEANPGSSFVVTLSARCDGGKGFRSPLTSRDEKPTSGYLFYVDNEEKWSFWVGDGVYWAGLQGPAAQLGTWAQLRGVVDIEAREVSFYVDGVLAGHRPGVDFVANLRQPLRLGAGRSESPDARYFFHGSVKDLTIHQLQGPANTTSH</sequence>
<feature type="non-terminal residue" evidence="2">
    <location>
        <position position="1"/>
    </location>
</feature>
<dbReference type="EMBL" id="CAJNNW010009824">
    <property type="protein sequence ID" value="CAE8651299.1"/>
    <property type="molecule type" value="Genomic_DNA"/>
</dbReference>